<name>A0A0A9APJ7_ARUDO</name>
<organism evidence="1">
    <name type="scientific">Arundo donax</name>
    <name type="common">Giant reed</name>
    <name type="synonym">Donax arundinaceus</name>
    <dbReference type="NCBI Taxonomy" id="35708"/>
    <lineage>
        <taxon>Eukaryota</taxon>
        <taxon>Viridiplantae</taxon>
        <taxon>Streptophyta</taxon>
        <taxon>Embryophyta</taxon>
        <taxon>Tracheophyta</taxon>
        <taxon>Spermatophyta</taxon>
        <taxon>Magnoliopsida</taxon>
        <taxon>Liliopsida</taxon>
        <taxon>Poales</taxon>
        <taxon>Poaceae</taxon>
        <taxon>PACMAD clade</taxon>
        <taxon>Arundinoideae</taxon>
        <taxon>Arundineae</taxon>
        <taxon>Arundo</taxon>
    </lineage>
</organism>
<accession>A0A0A9APJ7</accession>
<sequence>MSHFCVLPFFINTLCNSANIRVVYRRCMTYDLFTFMSS</sequence>
<reference evidence="1" key="2">
    <citation type="journal article" date="2015" name="Data Brief">
        <title>Shoot transcriptome of the giant reed, Arundo donax.</title>
        <authorList>
            <person name="Barrero R.A."/>
            <person name="Guerrero F.D."/>
            <person name="Moolhuijzen P."/>
            <person name="Goolsby J.A."/>
            <person name="Tidwell J."/>
            <person name="Bellgard S.E."/>
            <person name="Bellgard M.I."/>
        </authorList>
    </citation>
    <scope>NUCLEOTIDE SEQUENCE</scope>
    <source>
        <tissue evidence="1">Shoot tissue taken approximately 20 cm above the soil surface</tissue>
    </source>
</reference>
<dbReference type="AlphaFoldDB" id="A0A0A9APJ7"/>
<dbReference type="EMBL" id="GBRH01244296">
    <property type="protein sequence ID" value="JAD53599.1"/>
    <property type="molecule type" value="Transcribed_RNA"/>
</dbReference>
<proteinExistence type="predicted"/>
<evidence type="ECO:0000313" key="1">
    <source>
        <dbReference type="EMBL" id="JAD53599.1"/>
    </source>
</evidence>
<reference evidence="1" key="1">
    <citation type="submission" date="2014-09" db="EMBL/GenBank/DDBJ databases">
        <authorList>
            <person name="Magalhaes I.L.F."/>
            <person name="Oliveira U."/>
            <person name="Santos F.R."/>
            <person name="Vidigal T.H.D.A."/>
            <person name="Brescovit A.D."/>
            <person name="Santos A.J."/>
        </authorList>
    </citation>
    <scope>NUCLEOTIDE SEQUENCE</scope>
    <source>
        <tissue evidence="1">Shoot tissue taken approximately 20 cm above the soil surface</tissue>
    </source>
</reference>
<protein>
    <submittedName>
        <fullName evidence="1">Uncharacterized protein</fullName>
    </submittedName>
</protein>